<dbReference type="EMBL" id="KZ805301">
    <property type="protein sequence ID" value="PVI08183.1"/>
    <property type="molecule type" value="Genomic_DNA"/>
</dbReference>
<keyword evidence="4" id="KW-1185">Reference proteome</keyword>
<evidence type="ECO:0000313" key="3">
    <source>
        <dbReference type="EMBL" id="PVI08183.1"/>
    </source>
</evidence>
<dbReference type="InterPro" id="IPR000757">
    <property type="entry name" value="Beta-glucanase-like"/>
</dbReference>
<feature type="chain" id="PRO_5016150015" evidence="1">
    <location>
        <begin position="21"/>
        <end position="333"/>
    </location>
</feature>
<dbReference type="PROSITE" id="PS51762">
    <property type="entry name" value="GH16_2"/>
    <property type="match status" value="1"/>
</dbReference>
<evidence type="ECO:0000259" key="2">
    <source>
        <dbReference type="PROSITE" id="PS51762"/>
    </source>
</evidence>
<dbReference type="PANTHER" id="PTHR10963:SF24">
    <property type="entry name" value="GLYCOSIDASE C21B10.07-RELATED"/>
    <property type="match status" value="1"/>
</dbReference>
<keyword evidence="1" id="KW-0732">Signal</keyword>
<dbReference type="PANTHER" id="PTHR10963">
    <property type="entry name" value="GLYCOSYL HYDROLASE-RELATED"/>
    <property type="match status" value="1"/>
</dbReference>
<dbReference type="AlphaFoldDB" id="A0A2V1ECC7"/>
<evidence type="ECO:0000313" key="4">
    <source>
        <dbReference type="Proteomes" id="UP000244855"/>
    </source>
</evidence>
<dbReference type="OrthoDB" id="192832at2759"/>
<sequence length="333" mass="36640">MRPFTAVFALWCLYLRPVHSEQYQLLQTYNASNFFEEFRFFSSADPTGGFVEYVPFETALTTGIVTNETGLVYLGVDSTNVYTPNDQGRPSVRLESKMTFTEGLFVIDLTHMPVGCGTWPAFWTAGLGDWGKDGEIDIIENVNDARSNNAALHTAGDCAVLNSSSQTGLWKSTDCNTGHDGNQGCGTTFTEPYNYGAEFNANGGGLYAMEWRNDTIDIWFFSRDNVPDTLRDSTAIPNTKSFGTPSASFAGPCSSSFGEKFFNHTIILDTTFCGGWAGRTFGGGTSECPVSKGSTPLASCVDYVARNPKAFTDAWWGIKSLRVWEKKLHHLFQ</sequence>
<organism evidence="3 4">
    <name type="scientific">Periconia macrospinosa</name>
    <dbReference type="NCBI Taxonomy" id="97972"/>
    <lineage>
        <taxon>Eukaryota</taxon>
        <taxon>Fungi</taxon>
        <taxon>Dikarya</taxon>
        <taxon>Ascomycota</taxon>
        <taxon>Pezizomycotina</taxon>
        <taxon>Dothideomycetes</taxon>
        <taxon>Pleosporomycetidae</taxon>
        <taxon>Pleosporales</taxon>
        <taxon>Massarineae</taxon>
        <taxon>Periconiaceae</taxon>
        <taxon>Periconia</taxon>
    </lineage>
</organism>
<feature type="signal peptide" evidence="1">
    <location>
        <begin position="1"/>
        <end position="20"/>
    </location>
</feature>
<gene>
    <name evidence="3" type="ORF">DM02DRAFT_690674</name>
</gene>
<reference evidence="3 4" key="1">
    <citation type="journal article" date="2018" name="Sci. Rep.">
        <title>Comparative genomics provides insights into the lifestyle and reveals functional heterogeneity of dark septate endophytic fungi.</title>
        <authorList>
            <person name="Knapp D.G."/>
            <person name="Nemeth J.B."/>
            <person name="Barry K."/>
            <person name="Hainaut M."/>
            <person name="Henrissat B."/>
            <person name="Johnson J."/>
            <person name="Kuo A."/>
            <person name="Lim J.H.P."/>
            <person name="Lipzen A."/>
            <person name="Nolan M."/>
            <person name="Ohm R.A."/>
            <person name="Tamas L."/>
            <person name="Grigoriev I.V."/>
            <person name="Spatafora J.W."/>
            <person name="Nagy L.G."/>
            <person name="Kovacs G.M."/>
        </authorList>
    </citation>
    <scope>NUCLEOTIDE SEQUENCE [LARGE SCALE GENOMIC DNA]</scope>
    <source>
        <strain evidence="3 4">DSE2036</strain>
    </source>
</reference>
<accession>A0A2V1ECC7</accession>
<evidence type="ECO:0000256" key="1">
    <source>
        <dbReference type="SAM" id="SignalP"/>
    </source>
</evidence>
<dbReference type="GO" id="GO:0004553">
    <property type="term" value="F:hydrolase activity, hydrolyzing O-glycosyl compounds"/>
    <property type="evidence" value="ECO:0007669"/>
    <property type="project" value="InterPro"/>
</dbReference>
<dbReference type="InterPro" id="IPR050546">
    <property type="entry name" value="Glycosyl_Hydrlase_16"/>
</dbReference>
<dbReference type="STRING" id="97972.A0A2V1ECC7"/>
<protein>
    <submittedName>
        <fullName evidence="3">Glycoside hydrolase family 16 protein</fullName>
    </submittedName>
</protein>
<dbReference type="Gene3D" id="2.60.120.200">
    <property type="match status" value="1"/>
</dbReference>
<name>A0A2V1ECC7_9PLEO</name>
<dbReference type="SUPFAM" id="SSF49899">
    <property type="entry name" value="Concanavalin A-like lectins/glucanases"/>
    <property type="match status" value="1"/>
</dbReference>
<dbReference type="GO" id="GO:0009251">
    <property type="term" value="P:glucan catabolic process"/>
    <property type="evidence" value="ECO:0007669"/>
    <property type="project" value="TreeGrafter"/>
</dbReference>
<dbReference type="Pfam" id="PF26113">
    <property type="entry name" value="GH16_XgeA"/>
    <property type="match status" value="1"/>
</dbReference>
<feature type="domain" description="GH16" evidence="2">
    <location>
        <begin position="9"/>
        <end position="285"/>
    </location>
</feature>
<dbReference type="InterPro" id="IPR013320">
    <property type="entry name" value="ConA-like_dom_sf"/>
</dbReference>
<dbReference type="Proteomes" id="UP000244855">
    <property type="component" value="Unassembled WGS sequence"/>
</dbReference>
<proteinExistence type="predicted"/>
<keyword evidence="3" id="KW-0378">Hydrolase</keyword>
<dbReference type="CDD" id="cd02181">
    <property type="entry name" value="GH16_fungal_Lam16A_glucanase"/>
    <property type="match status" value="1"/>
</dbReference>